<reference evidence="2" key="2">
    <citation type="journal article" date="2015" name="Data Brief">
        <title>Shoot transcriptome of the giant reed, Arundo donax.</title>
        <authorList>
            <person name="Barrero R.A."/>
            <person name="Guerrero F.D."/>
            <person name="Moolhuijzen P."/>
            <person name="Goolsby J.A."/>
            <person name="Tidwell J."/>
            <person name="Bellgard S.E."/>
            <person name="Bellgard M.I."/>
        </authorList>
    </citation>
    <scope>NUCLEOTIDE SEQUENCE</scope>
    <source>
        <tissue evidence="2">Shoot tissue taken approximately 20 cm above the soil surface</tissue>
    </source>
</reference>
<evidence type="ECO:0000313" key="2">
    <source>
        <dbReference type="EMBL" id="JAD48607.1"/>
    </source>
</evidence>
<organism evidence="2">
    <name type="scientific">Arundo donax</name>
    <name type="common">Giant reed</name>
    <name type="synonym">Donax arundinaceus</name>
    <dbReference type="NCBI Taxonomy" id="35708"/>
    <lineage>
        <taxon>Eukaryota</taxon>
        <taxon>Viridiplantae</taxon>
        <taxon>Streptophyta</taxon>
        <taxon>Embryophyta</taxon>
        <taxon>Tracheophyta</taxon>
        <taxon>Spermatophyta</taxon>
        <taxon>Magnoliopsida</taxon>
        <taxon>Liliopsida</taxon>
        <taxon>Poales</taxon>
        <taxon>Poaceae</taxon>
        <taxon>PACMAD clade</taxon>
        <taxon>Arundinoideae</taxon>
        <taxon>Arundineae</taxon>
        <taxon>Arundo</taxon>
    </lineage>
</organism>
<proteinExistence type="predicted"/>
<reference evidence="2" key="1">
    <citation type="submission" date="2014-09" db="EMBL/GenBank/DDBJ databases">
        <authorList>
            <person name="Magalhaes I.L.F."/>
            <person name="Oliveira U."/>
            <person name="Santos F.R."/>
            <person name="Vidigal T.H.D.A."/>
            <person name="Brescovit A.D."/>
            <person name="Santos A.J."/>
        </authorList>
    </citation>
    <scope>NUCLEOTIDE SEQUENCE</scope>
    <source>
        <tissue evidence="2">Shoot tissue taken approximately 20 cm above the soil surface</tissue>
    </source>
</reference>
<dbReference type="EMBL" id="GBRH01249288">
    <property type="protein sequence ID" value="JAD48607.1"/>
    <property type="molecule type" value="Transcribed_RNA"/>
</dbReference>
<feature type="compositionally biased region" description="Basic residues" evidence="1">
    <location>
        <begin position="33"/>
        <end position="46"/>
    </location>
</feature>
<name>A0A0A9ANI7_ARUDO</name>
<sequence>MGNSAAATMSLLASTNPTEGMARHGNHAQPRVLRPKAAHKTRHPRRHGEEAAEAGRWCGGTRAEDKDTCKNRNESRGPDCGAHGNPRPIRTGILH</sequence>
<protein>
    <submittedName>
        <fullName evidence="2">Uncharacterized protein</fullName>
    </submittedName>
</protein>
<feature type="region of interest" description="Disordered" evidence="1">
    <location>
        <begin position="16"/>
        <end position="95"/>
    </location>
</feature>
<feature type="compositionally biased region" description="Basic and acidic residues" evidence="1">
    <location>
        <begin position="62"/>
        <end position="77"/>
    </location>
</feature>
<evidence type="ECO:0000256" key="1">
    <source>
        <dbReference type="SAM" id="MobiDB-lite"/>
    </source>
</evidence>
<dbReference type="AlphaFoldDB" id="A0A0A9ANI7"/>
<accession>A0A0A9ANI7</accession>